<accession>A0A1J7BDD9</accession>
<dbReference type="OrthoDB" id="236897at2"/>
<comment type="caution">
    <text evidence="1">The sequence shown here is derived from an EMBL/GenBank/DDBJ whole genome shotgun (WGS) entry which is preliminary data.</text>
</comment>
<evidence type="ECO:0008006" key="3">
    <source>
        <dbReference type="Google" id="ProtNLM"/>
    </source>
</evidence>
<dbReference type="InterPro" id="IPR011009">
    <property type="entry name" value="Kinase-like_dom_sf"/>
</dbReference>
<keyword evidence="2" id="KW-1185">Reference proteome</keyword>
<dbReference type="STRING" id="1428644.BIV57_14995"/>
<organism evidence="1 2">
    <name type="scientific">Mangrovactinospora gilvigrisea</name>
    <dbReference type="NCBI Taxonomy" id="1428644"/>
    <lineage>
        <taxon>Bacteria</taxon>
        <taxon>Bacillati</taxon>
        <taxon>Actinomycetota</taxon>
        <taxon>Actinomycetes</taxon>
        <taxon>Kitasatosporales</taxon>
        <taxon>Streptomycetaceae</taxon>
        <taxon>Mangrovactinospora</taxon>
    </lineage>
</organism>
<name>A0A1J7BDD9_9ACTN</name>
<evidence type="ECO:0000313" key="2">
    <source>
        <dbReference type="Proteomes" id="UP000243342"/>
    </source>
</evidence>
<protein>
    <recommendedName>
        <fullName evidence="3">Aminoglycoside phosphotransferase</fullName>
    </recommendedName>
</protein>
<sequence>MVRVGDTVRRPAGPHTPAVDALLAHLHAVGFAGAPRPLGRDERGRQVLEFVPGTCPYPADPGGVLASDAGLARVARLIREFHDAVGGFVPPPDAVWDPLWGDRGAEIVAHHDLAAWNLVVDDGQRGDGRWVFVDWDGAAPATRLWDLAWAVNSFAPMAEAWDGGDVPPERAARRLRVFADAYRLDGEDDRRALAALLPVRTGAMREVLREGARTGAQPWARLDAEGHGDAWARMTDRLEEGRERWLAALLG</sequence>
<dbReference type="Proteomes" id="UP000243342">
    <property type="component" value="Unassembled WGS sequence"/>
</dbReference>
<dbReference type="EMBL" id="MLCF01000081">
    <property type="protein sequence ID" value="OIV36695.1"/>
    <property type="molecule type" value="Genomic_DNA"/>
</dbReference>
<gene>
    <name evidence="1" type="ORF">BIV57_14995</name>
</gene>
<proteinExistence type="predicted"/>
<reference evidence="1 2" key="1">
    <citation type="submission" date="2016-10" db="EMBL/GenBank/DDBJ databases">
        <title>Genome sequence of Streptomyces gilvigriseus MUSC 26.</title>
        <authorList>
            <person name="Lee L.-H."/>
            <person name="Ser H.-L."/>
        </authorList>
    </citation>
    <scope>NUCLEOTIDE SEQUENCE [LARGE SCALE GENOMIC DNA]</scope>
    <source>
        <strain evidence="1 2">MUSC 26</strain>
    </source>
</reference>
<dbReference type="AlphaFoldDB" id="A0A1J7BDD9"/>
<evidence type="ECO:0000313" key="1">
    <source>
        <dbReference type="EMBL" id="OIV36695.1"/>
    </source>
</evidence>
<dbReference type="SUPFAM" id="SSF56112">
    <property type="entry name" value="Protein kinase-like (PK-like)"/>
    <property type="match status" value="1"/>
</dbReference>